<keyword evidence="8" id="KW-0732">Signal</keyword>
<evidence type="ECO:0000256" key="6">
    <source>
        <dbReference type="ARBA" id="ARBA00023295"/>
    </source>
</evidence>
<keyword evidence="4" id="KW-0081">Bacteriolytic enzyme</keyword>
<dbReference type="GO" id="GO:0003796">
    <property type="term" value="F:lysozyme activity"/>
    <property type="evidence" value="ECO:0007669"/>
    <property type="project" value="UniProtKB-EC"/>
</dbReference>
<sequence>MKTFFVWVTFFVLYIHYSEQLQNLLNTDLHTCIKCLCHARTGCYRRTNCADYSINETYWRRAGYPTLPGDNPNSGQSYRNCMRDENCIVNTIVGYTNNFNNLDCNCDGVYDCRDMLKLHLYGEQCGDKVDDDRVRRFNNCASQNRLASMSSNELCRVAAQ</sequence>
<proteinExistence type="predicted"/>
<evidence type="ECO:0000256" key="7">
    <source>
        <dbReference type="PIRSR" id="PIRSR608597-3"/>
    </source>
</evidence>
<organism evidence="9 10">
    <name type="scientific">Popillia japonica</name>
    <name type="common">Japanese beetle</name>
    <dbReference type="NCBI Taxonomy" id="7064"/>
    <lineage>
        <taxon>Eukaryota</taxon>
        <taxon>Metazoa</taxon>
        <taxon>Ecdysozoa</taxon>
        <taxon>Arthropoda</taxon>
        <taxon>Hexapoda</taxon>
        <taxon>Insecta</taxon>
        <taxon>Pterygota</taxon>
        <taxon>Neoptera</taxon>
        <taxon>Endopterygota</taxon>
        <taxon>Coleoptera</taxon>
        <taxon>Polyphaga</taxon>
        <taxon>Scarabaeiformia</taxon>
        <taxon>Scarabaeidae</taxon>
        <taxon>Rutelinae</taxon>
        <taxon>Popillia</taxon>
    </lineage>
</organism>
<keyword evidence="7" id="KW-1015">Disulfide bond</keyword>
<feature type="signal peptide" evidence="8">
    <location>
        <begin position="1"/>
        <end position="20"/>
    </location>
</feature>
<evidence type="ECO:0000313" key="9">
    <source>
        <dbReference type="EMBL" id="KAK9717664.1"/>
    </source>
</evidence>
<dbReference type="GO" id="GO:0042742">
    <property type="term" value="P:defense response to bacterium"/>
    <property type="evidence" value="ECO:0007669"/>
    <property type="project" value="UniProtKB-KW"/>
</dbReference>
<evidence type="ECO:0000313" key="10">
    <source>
        <dbReference type="Proteomes" id="UP001458880"/>
    </source>
</evidence>
<accession>A0AAW1KH12</accession>
<evidence type="ECO:0000256" key="8">
    <source>
        <dbReference type="SAM" id="SignalP"/>
    </source>
</evidence>
<keyword evidence="3" id="KW-0929">Antimicrobial</keyword>
<dbReference type="Proteomes" id="UP001458880">
    <property type="component" value="Unassembled WGS sequence"/>
</dbReference>
<evidence type="ECO:0000256" key="3">
    <source>
        <dbReference type="ARBA" id="ARBA00022529"/>
    </source>
</evidence>
<dbReference type="Gene3D" id="1.10.530.10">
    <property type="match status" value="1"/>
</dbReference>
<dbReference type="InterPro" id="IPR008597">
    <property type="entry name" value="Invert_lysozyme"/>
</dbReference>
<dbReference type="AlphaFoldDB" id="A0AAW1KH12"/>
<protein>
    <recommendedName>
        <fullName evidence="2">lysozyme</fullName>
        <ecNumber evidence="2">3.2.1.17</ecNumber>
    </recommendedName>
</protein>
<dbReference type="PROSITE" id="PS51909">
    <property type="entry name" value="LYSOZYME_I"/>
    <property type="match status" value="1"/>
</dbReference>
<comment type="caution">
    <text evidence="9">The sequence shown here is derived from an EMBL/GenBank/DDBJ whole genome shotgun (WGS) entry which is preliminary data.</text>
</comment>
<keyword evidence="6" id="KW-0326">Glycosidase</keyword>
<dbReference type="GO" id="GO:0031640">
    <property type="term" value="P:killing of cells of another organism"/>
    <property type="evidence" value="ECO:0007669"/>
    <property type="project" value="UniProtKB-KW"/>
</dbReference>
<evidence type="ECO:0000256" key="4">
    <source>
        <dbReference type="ARBA" id="ARBA00022638"/>
    </source>
</evidence>
<evidence type="ECO:0000256" key="2">
    <source>
        <dbReference type="ARBA" id="ARBA00012732"/>
    </source>
</evidence>
<feature type="disulfide bond" evidence="7">
    <location>
        <begin position="81"/>
        <end position="87"/>
    </location>
</feature>
<feature type="disulfide bond" evidence="7">
    <location>
        <begin position="32"/>
        <end position="112"/>
    </location>
</feature>
<name>A0AAW1KH12_POPJA</name>
<dbReference type="Pfam" id="PF05497">
    <property type="entry name" value="Destabilase"/>
    <property type="match status" value="1"/>
</dbReference>
<feature type="disulfide bond" evidence="7">
    <location>
        <begin position="37"/>
        <end position="43"/>
    </location>
</feature>
<keyword evidence="5" id="KW-0378">Hydrolase</keyword>
<comment type="catalytic activity">
    <reaction evidence="1">
        <text>Hydrolysis of (1-&gt;4)-beta-linkages between N-acetylmuramic acid and N-acetyl-D-glucosamine residues in a peptidoglycan and between N-acetyl-D-glucosamine residues in chitodextrins.</text>
        <dbReference type="EC" id="3.2.1.17"/>
    </reaction>
</comment>
<dbReference type="EMBL" id="JASPKY010000237">
    <property type="protein sequence ID" value="KAK9717664.1"/>
    <property type="molecule type" value="Genomic_DNA"/>
</dbReference>
<keyword evidence="10" id="KW-1185">Reference proteome</keyword>
<evidence type="ECO:0000256" key="5">
    <source>
        <dbReference type="ARBA" id="ARBA00022801"/>
    </source>
</evidence>
<reference evidence="9 10" key="1">
    <citation type="journal article" date="2024" name="BMC Genomics">
        <title>De novo assembly and annotation of Popillia japonica's genome with initial clues to its potential as an invasive pest.</title>
        <authorList>
            <person name="Cucini C."/>
            <person name="Boschi S."/>
            <person name="Funari R."/>
            <person name="Cardaioli E."/>
            <person name="Iannotti N."/>
            <person name="Marturano G."/>
            <person name="Paoli F."/>
            <person name="Bruttini M."/>
            <person name="Carapelli A."/>
            <person name="Frati F."/>
            <person name="Nardi F."/>
        </authorList>
    </citation>
    <scope>NUCLEOTIDE SEQUENCE [LARGE SCALE GENOMIC DNA]</scope>
    <source>
        <strain evidence="9">DMR45628</strain>
    </source>
</reference>
<gene>
    <name evidence="9" type="ORF">QE152_g23636</name>
</gene>
<dbReference type="EC" id="3.2.1.17" evidence="2"/>
<evidence type="ECO:0000256" key="1">
    <source>
        <dbReference type="ARBA" id="ARBA00000632"/>
    </source>
</evidence>
<feature type="chain" id="PRO_5043631998" description="lysozyme" evidence="8">
    <location>
        <begin position="21"/>
        <end position="160"/>
    </location>
</feature>